<evidence type="ECO:0000313" key="1">
    <source>
        <dbReference type="EMBL" id="SHK17167.1"/>
    </source>
</evidence>
<organism evidence="1 2">
    <name type="scientific">Thermocrinis minervae</name>
    <dbReference type="NCBI Taxonomy" id="381751"/>
    <lineage>
        <taxon>Bacteria</taxon>
        <taxon>Pseudomonadati</taxon>
        <taxon>Aquificota</taxon>
        <taxon>Aquificia</taxon>
        <taxon>Aquificales</taxon>
        <taxon>Aquificaceae</taxon>
        <taxon>Thermocrinis</taxon>
    </lineage>
</organism>
<proteinExistence type="predicted"/>
<accession>A0A1M6QAP5</accession>
<reference evidence="1 2" key="1">
    <citation type="submission" date="2016-11" db="EMBL/GenBank/DDBJ databases">
        <authorList>
            <person name="Jaros S."/>
            <person name="Januszkiewicz K."/>
            <person name="Wedrychowicz H."/>
        </authorList>
    </citation>
    <scope>NUCLEOTIDE SEQUENCE [LARGE SCALE GENOMIC DNA]</scope>
    <source>
        <strain evidence="1 2">DSM 19557</strain>
    </source>
</reference>
<sequence>MDSRADLLLKAKDLWDRCLFYEAHELLEDLWCTFPKEDKFTRNCLQGLIRLAIAYNHYLNQRKDSALRVLRMVKDQIDHCGYCLGVDFPYILKQVEYSIERLERDLPLETFPELKLSHPHQAP</sequence>
<dbReference type="SUPFAM" id="SSF140663">
    <property type="entry name" value="TTHA0068-like"/>
    <property type="match status" value="1"/>
</dbReference>
<dbReference type="OrthoDB" id="160968at2"/>
<dbReference type="Gene3D" id="1.10.3450.10">
    <property type="entry name" value="TTHA0068-like"/>
    <property type="match status" value="1"/>
</dbReference>
<dbReference type="InterPro" id="IPR023203">
    <property type="entry name" value="TTHA0068_sf"/>
</dbReference>
<evidence type="ECO:0008006" key="3">
    <source>
        <dbReference type="Google" id="ProtNLM"/>
    </source>
</evidence>
<dbReference type="InterPro" id="IPR005500">
    <property type="entry name" value="DUF309"/>
</dbReference>
<protein>
    <recommendedName>
        <fullName evidence="3">DUF309 domain-containing protein</fullName>
    </recommendedName>
</protein>
<name>A0A1M6QAP5_9AQUI</name>
<evidence type="ECO:0000313" key="2">
    <source>
        <dbReference type="Proteomes" id="UP000189810"/>
    </source>
</evidence>
<dbReference type="STRING" id="381751.SAMN05444391_0149"/>
<dbReference type="AlphaFoldDB" id="A0A1M6QAP5"/>
<dbReference type="EMBL" id="LT670846">
    <property type="protein sequence ID" value="SHK17167.1"/>
    <property type="molecule type" value="Genomic_DNA"/>
</dbReference>
<dbReference type="RefSeq" id="WP_079653353.1">
    <property type="nucleotide sequence ID" value="NZ_LT670846.1"/>
</dbReference>
<gene>
    <name evidence="1" type="ORF">SAMN05444391_0149</name>
</gene>
<dbReference type="Pfam" id="PF03745">
    <property type="entry name" value="DUF309"/>
    <property type="match status" value="1"/>
</dbReference>
<dbReference type="Proteomes" id="UP000189810">
    <property type="component" value="Chromosome I"/>
</dbReference>
<keyword evidence="2" id="KW-1185">Reference proteome</keyword>